<evidence type="ECO:0000313" key="2">
    <source>
        <dbReference type="EMBL" id="AST93898.1"/>
    </source>
</evidence>
<name>A0A223KX71_9BACI</name>
<keyword evidence="3" id="KW-1185">Reference proteome</keyword>
<dbReference type="Pfam" id="PF10057">
    <property type="entry name" value="MpsC"/>
    <property type="match status" value="1"/>
</dbReference>
<dbReference type="RefSeq" id="WP_066413541.1">
    <property type="nucleotide sequence ID" value="NZ_CP018866.1"/>
</dbReference>
<feature type="domain" description="Na+-translocating membrane potential-generating system MpsC" evidence="1">
    <location>
        <begin position="9"/>
        <end position="109"/>
    </location>
</feature>
<evidence type="ECO:0000313" key="3">
    <source>
        <dbReference type="Proteomes" id="UP000215224"/>
    </source>
</evidence>
<reference evidence="2 3" key="1">
    <citation type="submission" date="2016-12" db="EMBL/GenBank/DDBJ databases">
        <title>The whole genome sequencing and assembly of Bacillus cohnii DSM 6307T strain.</title>
        <authorList>
            <person name="Lee Y.-J."/>
            <person name="Yi H."/>
            <person name="Bahn Y.-S."/>
            <person name="Kim J.F."/>
            <person name="Lee D.-W."/>
        </authorList>
    </citation>
    <scope>NUCLEOTIDE SEQUENCE [LARGE SCALE GENOMIC DNA]</scope>
    <source>
        <strain evidence="2 3">DSM 6307</strain>
    </source>
</reference>
<accession>A0A223KX71</accession>
<gene>
    <name evidence="2" type="ORF">BC6307_22770</name>
</gene>
<dbReference type="STRING" id="1314751.GCA_001591425_01249"/>
<organism evidence="2 3">
    <name type="scientific">Sutcliffiella cohnii</name>
    <dbReference type="NCBI Taxonomy" id="33932"/>
    <lineage>
        <taxon>Bacteria</taxon>
        <taxon>Bacillati</taxon>
        <taxon>Bacillota</taxon>
        <taxon>Bacilli</taxon>
        <taxon>Bacillales</taxon>
        <taxon>Bacillaceae</taxon>
        <taxon>Sutcliffiella</taxon>
    </lineage>
</organism>
<dbReference type="InterPro" id="IPR018745">
    <property type="entry name" value="MpsC"/>
</dbReference>
<dbReference type="EMBL" id="CP018866">
    <property type="protein sequence ID" value="AST93898.1"/>
    <property type="molecule type" value="Genomic_DNA"/>
</dbReference>
<proteinExistence type="predicted"/>
<evidence type="ECO:0000259" key="1">
    <source>
        <dbReference type="Pfam" id="PF10057"/>
    </source>
</evidence>
<protein>
    <recommendedName>
        <fullName evidence="1">Na+-translocating membrane potential-generating system MpsC domain-containing protein</fullName>
    </recommendedName>
</protein>
<dbReference type="KEGG" id="bcoh:BC6307_22770"/>
<dbReference type="AlphaFoldDB" id="A0A223KX71"/>
<dbReference type="Proteomes" id="UP000215224">
    <property type="component" value="Chromosome"/>
</dbReference>
<sequence>MSKDPLNFLSSYTSKLLRKNFGRGPQSCQTTLKNSHLVIYIKGFLSPMEEVLMQQGQRDQVDKARTIIIEHLIKELVGVIRLTIERDVEESYHDWNFPNNSGILMFKLKESEDVEEEDIQDSIDDRVELEELAQEAARISKLVQKVPEQIIVYPLSKTIYLLERKGLLVPIEKALIAKGYKEELKITKDELEKKYFHRHGKFNEIFLRPIKDIFIDWNLKEDKSLMGFILFEKEEF</sequence>